<sequence length="287" mass="30893">MRADTLCDRTLHLPGGRRVAWREYGDPRGRPVVYCHGMPGSRLEPFPGDGVPADAGLRFIVPDRPGYGGTDPRAGRTLGEEAADVEALADRLDLETFDVLGFSGGGPHALALAQRFPRRVLSLTLVSSWAPFQRAGLEGMADANRQLWELAEADFPAFAHALGEAVSAMGGAYDLLVGGAPEADRAIFEDAAVAAAYRRSLEEAMRQGLDGMLEDAAALIAPWDFDVAEIRCPVRLWHGDGDVNAPVGMGRWLARHLPEAELTEWPGAAHFASFGRRMEILADLAPA</sequence>
<gene>
    <name evidence="2" type="ORF">ACERLL_03150</name>
</gene>
<feature type="domain" description="AB hydrolase-1" evidence="1">
    <location>
        <begin position="31"/>
        <end position="272"/>
    </location>
</feature>
<keyword evidence="3" id="KW-1185">Reference proteome</keyword>
<dbReference type="PANTHER" id="PTHR43433:SF5">
    <property type="entry name" value="AB HYDROLASE-1 DOMAIN-CONTAINING PROTEIN"/>
    <property type="match status" value="1"/>
</dbReference>
<dbReference type="Pfam" id="PF00561">
    <property type="entry name" value="Abhydrolase_1"/>
    <property type="match status" value="1"/>
</dbReference>
<evidence type="ECO:0000313" key="2">
    <source>
        <dbReference type="EMBL" id="MFA9459817.1"/>
    </source>
</evidence>
<evidence type="ECO:0000259" key="1">
    <source>
        <dbReference type="Pfam" id="PF00561"/>
    </source>
</evidence>
<comment type="caution">
    <text evidence="2">The sequence shown here is derived from an EMBL/GenBank/DDBJ whole genome shotgun (WGS) entry which is preliminary data.</text>
</comment>
<dbReference type="PRINTS" id="PR00111">
    <property type="entry name" value="ABHYDROLASE"/>
</dbReference>
<proteinExistence type="predicted"/>
<dbReference type="InterPro" id="IPR029058">
    <property type="entry name" value="AB_hydrolase_fold"/>
</dbReference>
<dbReference type="RefSeq" id="WP_373654602.1">
    <property type="nucleotide sequence ID" value="NZ_JBGUAW010000002.1"/>
</dbReference>
<keyword evidence="2" id="KW-0378">Hydrolase</keyword>
<dbReference type="EMBL" id="JBGUAW010000002">
    <property type="protein sequence ID" value="MFA9459817.1"/>
    <property type="molecule type" value="Genomic_DNA"/>
</dbReference>
<protein>
    <submittedName>
        <fullName evidence="2">Alpha/beta fold hydrolase</fullName>
    </submittedName>
</protein>
<dbReference type="InterPro" id="IPR050471">
    <property type="entry name" value="AB_hydrolase"/>
</dbReference>
<name>A0ABV4TS35_9GAMM</name>
<dbReference type="PANTHER" id="PTHR43433">
    <property type="entry name" value="HYDROLASE, ALPHA/BETA FOLD FAMILY PROTEIN"/>
    <property type="match status" value="1"/>
</dbReference>
<dbReference type="Proteomes" id="UP001575181">
    <property type="component" value="Unassembled WGS sequence"/>
</dbReference>
<dbReference type="InterPro" id="IPR000073">
    <property type="entry name" value="AB_hydrolase_1"/>
</dbReference>
<evidence type="ECO:0000313" key="3">
    <source>
        <dbReference type="Proteomes" id="UP001575181"/>
    </source>
</evidence>
<dbReference type="GO" id="GO:0016787">
    <property type="term" value="F:hydrolase activity"/>
    <property type="evidence" value="ECO:0007669"/>
    <property type="project" value="UniProtKB-KW"/>
</dbReference>
<dbReference type="SUPFAM" id="SSF53474">
    <property type="entry name" value="alpha/beta-Hydrolases"/>
    <property type="match status" value="1"/>
</dbReference>
<reference evidence="2 3" key="1">
    <citation type="submission" date="2024-08" db="EMBL/GenBank/DDBJ databases">
        <title>Whole-genome sequencing of halo(alkali)philic microorganisms from hypersaline lakes.</title>
        <authorList>
            <person name="Sorokin D.Y."/>
            <person name="Merkel A.Y."/>
            <person name="Messina E."/>
            <person name="Yakimov M."/>
        </authorList>
    </citation>
    <scope>NUCLEOTIDE SEQUENCE [LARGE SCALE GENOMIC DNA]</scope>
    <source>
        <strain evidence="2 3">Cl-TMA</strain>
    </source>
</reference>
<accession>A0ABV4TS35</accession>
<dbReference type="Gene3D" id="3.40.50.1820">
    <property type="entry name" value="alpha/beta hydrolase"/>
    <property type="match status" value="1"/>
</dbReference>
<organism evidence="2 3">
    <name type="scientific">Thiohalorhabdus methylotrophus</name>
    <dbReference type="NCBI Taxonomy" id="3242694"/>
    <lineage>
        <taxon>Bacteria</taxon>
        <taxon>Pseudomonadati</taxon>
        <taxon>Pseudomonadota</taxon>
        <taxon>Gammaproteobacteria</taxon>
        <taxon>Thiohalorhabdales</taxon>
        <taxon>Thiohalorhabdaceae</taxon>
        <taxon>Thiohalorhabdus</taxon>
    </lineage>
</organism>